<dbReference type="Gene3D" id="3.90.1570.10">
    <property type="entry name" value="tt1808, chain A"/>
    <property type="match status" value="1"/>
</dbReference>
<keyword evidence="2" id="KW-0540">Nuclease</keyword>
<organism evidence="2 3">
    <name type="scientific">Thiothrix eikelboomii</name>
    <dbReference type="NCBI Taxonomy" id="92487"/>
    <lineage>
        <taxon>Bacteria</taxon>
        <taxon>Pseudomonadati</taxon>
        <taxon>Pseudomonadota</taxon>
        <taxon>Gammaproteobacteria</taxon>
        <taxon>Thiotrichales</taxon>
        <taxon>Thiotrichaceae</taxon>
        <taxon>Thiothrix</taxon>
    </lineage>
</organism>
<dbReference type="RefSeq" id="WP_078921736.1">
    <property type="nucleotide sequence ID" value="NZ_FUYB01000004.1"/>
</dbReference>
<dbReference type="InterPro" id="IPR011335">
    <property type="entry name" value="Restrct_endonuc-II-like"/>
</dbReference>
<dbReference type="GO" id="GO:0004519">
    <property type="term" value="F:endonuclease activity"/>
    <property type="evidence" value="ECO:0007669"/>
    <property type="project" value="UniProtKB-KW"/>
</dbReference>
<evidence type="ECO:0000313" key="3">
    <source>
        <dbReference type="Proteomes" id="UP000190460"/>
    </source>
</evidence>
<accession>A0A1T4W904</accession>
<protein>
    <submittedName>
        <fullName evidence="2">Endonuclease, Uma2 family (Restriction endonuclease fold)</fullName>
    </submittedName>
</protein>
<dbReference type="CDD" id="cd06260">
    <property type="entry name" value="DUF820-like"/>
    <property type="match status" value="1"/>
</dbReference>
<dbReference type="EMBL" id="FUYB01000004">
    <property type="protein sequence ID" value="SKA73677.1"/>
    <property type="molecule type" value="Genomic_DNA"/>
</dbReference>
<evidence type="ECO:0000259" key="1">
    <source>
        <dbReference type="Pfam" id="PF05685"/>
    </source>
</evidence>
<dbReference type="InterPro" id="IPR008538">
    <property type="entry name" value="Uma2"/>
</dbReference>
<dbReference type="PANTHER" id="PTHR36558:SF1">
    <property type="entry name" value="RESTRICTION ENDONUCLEASE DOMAIN-CONTAINING PROTEIN-RELATED"/>
    <property type="match status" value="1"/>
</dbReference>
<keyword evidence="2" id="KW-0378">Hydrolase</keyword>
<keyword evidence="3" id="KW-1185">Reference proteome</keyword>
<dbReference type="STRING" id="92487.SAMN02745130_01264"/>
<dbReference type="PANTHER" id="PTHR36558">
    <property type="entry name" value="GLR1098 PROTEIN"/>
    <property type="match status" value="1"/>
</dbReference>
<sequence length="190" mass="21958">MLAQVLPNLALTETEYLAQEHTAKERHEYVGGQVFAMAGASKNHNEIALNLALALRNLSKGSSCRVFMSDMKLRISQRNSYYYPDVLLTCEPNQEDSEYFVDRPCLVIEVVSKSTEWKDFYEKLLAYQSLSSVQNYWVVAQDRYEVTCFYRDQQGEWWVKTYTDLEQTLAVDCLQSVLSLTEIYAGLSWT</sequence>
<dbReference type="SUPFAM" id="SSF52980">
    <property type="entry name" value="Restriction endonuclease-like"/>
    <property type="match status" value="1"/>
</dbReference>
<dbReference type="Pfam" id="PF05685">
    <property type="entry name" value="Uma2"/>
    <property type="match status" value="1"/>
</dbReference>
<reference evidence="2 3" key="1">
    <citation type="submission" date="2017-02" db="EMBL/GenBank/DDBJ databases">
        <authorList>
            <person name="Peterson S.W."/>
        </authorList>
    </citation>
    <scope>NUCLEOTIDE SEQUENCE [LARGE SCALE GENOMIC DNA]</scope>
    <source>
        <strain evidence="2 3">ATCC 49788</strain>
    </source>
</reference>
<gene>
    <name evidence="2" type="ORF">SAMN02745130_01264</name>
</gene>
<keyword evidence="2" id="KW-0255">Endonuclease</keyword>
<dbReference type="OrthoDB" id="26750at2"/>
<evidence type="ECO:0000313" key="2">
    <source>
        <dbReference type="EMBL" id="SKA73677.1"/>
    </source>
</evidence>
<proteinExistence type="predicted"/>
<dbReference type="AlphaFoldDB" id="A0A1T4W904"/>
<feature type="domain" description="Putative restriction endonuclease" evidence="1">
    <location>
        <begin position="15"/>
        <end position="180"/>
    </location>
</feature>
<dbReference type="InterPro" id="IPR012296">
    <property type="entry name" value="Nuclease_put_TT1808"/>
</dbReference>
<name>A0A1T4W904_9GAMM</name>
<dbReference type="Proteomes" id="UP000190460">
    <property type="component" value="Unassembled WGS sequence"/>
</dbReference>